<reference evidence="2" key="1">
    <citation type="journal article" date="2024" name="Proc. Natl. Acad. Sci. U.S.A.">
        <title>Extraordinary preservation of gene collinearity over three hundred million years revealed in homosporous lycophytes.</title>
        <authorList>
            <person name="Li C."/>
            <person name="Wickell D."/>
            <person name="Kuo L.Y."/>
            <person name="Chen X."/>
            <person name="Nie B."/>
            <person name="Liao X."/>
            <person name="Peng D."/>
            <person name="Ji J."/>
            <person name="Jenkins J."/>
            <person name="Williams M."/>
            <person name="Shu S."/>
            <person name="Plott C."/>
            <person name="Barry K."/>
            <person name="Rajasekar S."/>
            <person name="Grimwood J."/>
            <person name="Han X."/>
            <person name="Sun S."/>
            <person name="Hou Z."/>
            <person name="He W."/>
            <person name="Dai G."/>
            <person name="Sun C."/>
            <person name="Schmutz J."/>
            <person name="Leebens-Mack J.H."/>
            <person name="Li F.W."/>
            <person name="Wang L."/>
        </authorList>
    </citation>
    <scope>NUCLEOTIDE SEQUENCE [LARGE SCALE GENOMIC DNA]</scope>
    <source>
        <strain evidence="2">cv. PW_Plant_1</strain>
    </source>
</reference>
<dbReference type="Proteomes" id="UP001162992">
    <property type="component" value="Chromosome 15"/>
</dbReference>
<keyword evidence="2" id="KW-1185">Reference proteome</keyword>
<accession>A0ACC2BKC7</accession>
<name>A0ACC2BKC7_DIPCM</name>
<comment type="caution">
    <text evidence="1">The sequence shown here is derived from an EMBL/GenBank/DDBJ whole genome shotgun (WGS) entry which is preliminary data.</text>
</comment>
<gene>
    <name evidence="1" type="ORF">O6H91_15G084200</name>
</gene>
<dbReference type="EMBL" id="CM055106">
    <property type="protein sequence ID" value="KAJ7530191.1"/>
    <property type="molecule type" value="Genomic_DNA"/>
</dbReference>
<proteinExistence type="predicted"/>
<evidence type="ECO:0000313" key="2">
    <source>
        <dbReference type="Proteomes" id="UP001162992"/>
    </source>
</evidence>
<sequence length="159" mass="17836">MDCGGNVMPEVEMVPESPPASPKANTNAEVEGTAAGVFNTKAMNKRRKLNQTSRELVGAINSFTEAQREIEMQKLQTMAAMEEKRTQTMRELEEKRTQTLVAMQEPANESGERIASMTLQTLQAIQAMKYSSSRPVIKMSRKICYLSMSPFFVISYLFV</sequence>
<protein>
    <submittedName>
        <fullName evidence="1">Uncharacterized protein</fullName>
    </submittedName>
</protein>
<organism evidence="1 2">
    <name type="scientific">Diphasiastrum complanatum</name>
    <name type="common">Issler's clubmoss</name>
    <name type="synonym">Lycopodium complanatum</name>
    <dbReference type="NCBI Taxonomy" id="34168"/>
    <lineage>
        <taxon>Eukaryota</taxon>
        <taxon>Viridiplantae</taxon>
        <taxon>Streptophyta</taxon>
        <taxon>Embryophyta</taxon>
        <taxon>Tracheophyta</taxon>
        <taxon>Lycopodiopsida</taxon>
        <taxon>Lycopodiales</taxon>
        <taxon>Lycopodiaceae</taxon>
        <taxon>Lycopodioideae</taxon>
        <taxon>Diphasiastrum</taxon>
    </lineage>
</organism>
<evidence type="ECO:0000313" key="1">
    <source>
        <dbReference type="EMBL" id="KAJ7530191.1"/>
    </source>
</evidence>